<dbReference type="InterPro" id="IPR005240">
    <property type="entry name" value="DUF389"/>
</dbReference>
<keyword evidence="2" id="KW-1133">Transmembrane helix</keyword>
<feature type="transmembrane region" description="Helical" evidence="2">
    <location>
        <begin position="269"/>
        <end position="295"/>
    </location>
</feature>
<name>A0ABD5V402_9EURY</name>
<accession>A0ABD5V402</accession>
<feature type="region of interest" description="Disordered" evidence="1">
    <location>
        <begin position="377"/>
        <end position="402"/>
    </location>
</feature>
<proteinExistence type="predicted"/>
<protein>
    <submittedName>
        <fullName evidence="3">DUF389 domain-containing protein</fullName>
    </submittedName>
</protein>
<dbReference type="Pfam" id="PF04087">
    <property type="entry name" value="DUF389"/>
    <property type="match status" value="1"/>
</dbReference>
<keyword evidence="4" id="KW-1185">Reference proteome</keyword>
<keyword evidence="2" id="KW-0472">Membrane</keyword>
<evidence type="ECO:0000256" key="2">
    <source>
        <dbReference type="SAM" id="Phobius"/>
    </source>
</evidence>
<reference evidence="3 4" key="1">
    <citation type="journal article" date="2019" name="Int. J. Syst. Evol. Microbiol.">
        <title>The Global Catalogue of Microorganisms (GCM) 10K type strain sequencing project: providing services to taxonomists for standard genome sequencing and annotation.</title>
        <authorList>
            <consortium name="The Broad Institute Genomics Platform"/>
            <consortium name="The Broad Institute Genome Sequencing Center for Infectious Disease"/>
            <person name="Wu L."/>
            <person name="Ma J."/>
        </authorList>
    </citation>
    <scope>NUCLEOTIDE SEQUENCE [LARGE SCALE GENOMIC DNA]</scope>
    <source>
        <strain evidence="3 4">CGMCC 1.3240</strain>
    </source>
</reference>
<feature type="transmembrane region" description="Helical" evidence="2">
    <location>
        <begin position="240"/>
        <end position="263"/>
    </location>
</feature>
<dbReference type="AlphaFoldDB" id="A0ABD5V402"/>
<feature type="transmembrane region" description="Helical" evidence="2">
    <location>
        <begin position="214"/>
        <end position="233"/>
    </location>
</feature>
<feature type="transmembrane region" description="Helical" evidence="2">
    <location>
        <begin position="135"/>
        <end position="158"/>
    </location>
</feature>
<feature type="compositionally biased region" description="Acidic residues" evidence="1">
    <location>
        <begin position="384"/>
        <end position="393"/>
    </location>
</feature>
<keyword evidence="2" id="KW-0812">Transmembrane</keyword>
<comment type="caution">
    <text evidence="3">The sequence shown here is derived from an EMBL/GenBank/DDBJ whole genome shotgun (WGS) entry which is preliminary data.</text>
</comment>
<sequence length="419" mass="43531">MRLVRILVDDDDRESVVSVLQGKDVDYVVSGESADGDAALIEFPLPTDAVGDVLGSLDEAGYEETYTVISQVESAHTPNTETLMDRYADDFDPLTPRELKSKASDMSNDTWSFLALMLLAAWIATAGLLSDSPAIVVGSMVIAPIVGPALTASVGAVLGDREMLAASIRLQAMGLVAAVAGAAALAGLVRWGLFAQPELALGSIELIGVRVSPTLLALIAGTAAGAAAAFGLTTKGPMSLIGVMIAAALIPTAAATGIAVAWADPLIAAGTLVLLVITLVAINLSGTAVLFALGYRPDRALTAGSWRSVRVVVAVVLLLSVVVLAGAATASQVSHERTVHQAVHAELSEHEDVEAIAVRMEYGDLSPFTGPETVTVEATHEGEGDPPEDVADGIEERLGDSSDREIEVRVQFQEYQTAR</sequence>
<evidence type="ECO:0000256" key="1">
    <source>
        <dbReference type="SAM" id="MobiDB-lite"/>
    </source>
</evidence>
<organism evidence="3 4">
    <name type="scientific">Halalkalicoccus tibetensis</name>
    <dbReference type="NCBI Taxonomy" id="175632"/>
    <lineage>
        <taxon>Archaea</taxon>
        <taxon>Methanobacteriati</taxon>
        <taxon>Methanobacteriota</taxon>
        <taxon>Stenosarchaea group</taxon>
        <taxon>Halobacteria</taxon>
        <taxon>Halobacteriales</taxon>
        <taxon>Halococcaceae</taxon>
        <taxon>Halalkalicoccus</taxon>
    </lineage>
</organism>
<dbReference type="RefSeq" id="WP_340603338.1">
    <property type="nucleotide sequence ID" value="NZ_JBBMXV010000002.1"/>
</dbReference>
<gene>
    <name evidence="3" type="ORF">ACFQGH_06380</name>
</gene>
<feature type="transmembrane region" description="Helical" evidence="2">
    <location>
        <begin position="110"/>
        <end position="129"/>
    </location>
</feature>
<dbReference type="PANTHER" id="PTHR20992">
    <property type="entry name" value="AT15442P-RELATED"/>
    <property type="match status" value="1"/>
</dbReference>
<feature type="transmembrane region" description="Helical" evidence="2">
    <location>
        <begin position="170"/>
        <end position="194"/>
    </location>
</feature>
<dbReference type="PANTHER" id="PTHR20992:SF9">
    <property type="entry name" value="AT15442P-RELATED"/>
    <property type="match status" value="1"/>
</dbReference>
<evidence type="ECO:0000313" key="4">
    <source>
        <dbReference type="Proteomes" id="UP001596312"/>
    </source>
</evidence>
<evidence type="ECO:0000313" key="3">
    <source>
        <dbReference type="EMBL" id="MFC6904824.1"/>
    </source>
</evidence>
<dbReference type="Proteomes" id="UP001596312">
    <property type="component" value="Unassembled WGS sequence"/>
</dbReference>
<dbReference type="EMBL" id="JBHSXQ010000002">
    <property type="protein sequence ID" value="MFC6904824.1"/>
    <property type="molecule type" value="Genomic_DNA"/>
</dbReference>
<feature type="transmembrane region" description="Helical" evidence="2">
    <location>
        <begin position="307"/>
        <end position="328"/>
    </location>
</feature>